<proteinExistence type="inferred from homology"/>
<accession>A0A8D7AMS2</accession>
<dbReference type="Pfam" id="PF02519">
    <property type="entry name" value="Auxin_inducible"/>
    <property type="match status" value="1"/>
</dbReference>
<reference evidence="2" key="1">
    <citation type="submission" date="2021-03" db="EMBL/GenBank/DDBJ databases">
        <authorList>
            <consortium name="Genoscope - CEA"/>
            <person name="William W."/>
        </authorList>
    </citation>
    <scope>NUCLEOTIDE SEQUENCE</scope>
    <source>
        <strain evidence="2">Doubled-haploid Pahang</strain>
    </source>
</reference>
<sequence length="104" mass="11666">MAKFMRSYRVLKHAAKVLQRSFSCPRVCRLPDQGLKGKERTGAVTAVPQDVEEGHFAVVAVWGEQPKRFVVSLSCLSHPVFLRLLELAEEEFGFRHEGAIAIPC</sequence>
<comment type="similarity">
    <text evidence="1">Belongs to the ARG7 family.</text>
</comment>
<feature type="non-terminal residue" evidence="2">
    <location>
        <position position="104"/>
    </location>
</feature>
<organism evidence="2">
    <name type="scientific">Musa acuminata subsp. malaccensis</name>
    <name type="common">Wild banana</name>
    <name type="synonym">Musa malaccensis</name>
    <dbReference type="NCBI Taxonomy" id="214687"/>
    <lineage>
        <taxon>Eukaryota</taxon>
        <taxon>Viridiplantae</taxon>
        <taxon>Streptophyta</taxon>
        <taxon>Embryophyta</taxon>
        <taxon>Tracheophyta</taxon>
        <taxon>Spermatophyta</taxon>
        <taxon>Magnoliopsida</taxon>
        <taxon>Liliopsida</taxon>
        <taxon>Zingiberales</taxon>
        <taxon>Musaceae</taxon>
        <taxon>Musa</taxon>
    </lineage>
</organism>
<protein>
    <submittedName>
        <fullName evidence="2">(wild Malaysian banana) hypothetical protein</fullName>
    </submittedName>
</protein>
<dbReference type="AlphaFoldDB" id="A0A8D7AMS2"/>
<dbReference type="GO" id="GO:0009733">
    <property type="term" value="P:response to auxin"/>
    <property type="evidence" value="ECO:0007669"/>
    <property type="project" value="InterPro"/>
</dbReference>
<dbReference type="EMBL" id="HG996468">
    <property type="protein sequence ID" value="CAG1850065.1"/>
    <property type="molecule type" value="Genomic_DNA"/>
</dbReference>
<dbReference type="InterPro" id="IPR003676">
    <property type="entry name" value="SAUR_fam"/>
</dbReference>
<evidence type="ECO:0000256" key="1">
    <source>
        <dbReference type="ARBA" id="ARBA00006974"/>
    </source>
</evidence>
<gene>
    <name evidence="2" type="ORF">GSMUA_216510.1</name>
</gene>
<dbReference type="PANTHER" id="PTHR31374">
    <property type="entry name" value="AUXIN-INDUCED PROTEIN-LIKE-RELATED"/>
    <property type="match status" value="1"/>
</dbReference>
<name>A0A8D7AMS2_MUSAM</name>
<dbReference type="PANTHER" id="PTHR31374:SF16">
    <property type="entry name" value="AUXIN-RESPONSIVE FAMILY PROTEIN"/>
    <property type="match status" value="1"/>
</dbReference>
<evidence type="ECO:0000313" key="2">
    <source>
        <dbReference type="EMBL" id="CAG1850065.1"/>
    </source>
</evidence>